<sequence length="425" mass="48808">MNPSKSGWLSQFIDFKLANFSKSSEYKKMHKGKHPDQSFYGLIQPTGIMYGYPVGLFGIENEPHWTDYEKTKVLLADSLINVAELYSNKAAETEEQFLQLIENTLTSITEFYRGVYPEIAVSSKTWLGKKKTAYELAEQAIEKRVSLTGTKASNFWSSFFSRSQLFLDVYIFGQWTHTNPDNILLEFFKGEKEELSFTSVKVIAAAAHANAQIEDEERSLFEHFLTTTNLPAEKRRVAQEYFEHGMGIQEIPIQESDPWLIRKFFLELSALTIWSDKKVEDAEREFLESFSESLGFNSDEFEVSLIAVEGFLLQNWAQLDQLQGKINYKAVSDEYIDLLVKMSTAHLSKIENMVAEDYTLLAAIKKGSSNELSEEDKKLIKSKFLNILQSIPNFRVVMLPDEFLSYDNLLRVIPKETITRVLSQD</sequence>
<keyword evidence="1" id="KW-0175">Coiled coil</keyword>
<evidence type="ECO:0000313" key="2">
    <source>
        <dbReference type="EMBL" id="QSE98110.1"/>
    </source>
</evidence>
<dbReference type="InterPro" id="IPR029024">
    <property type="entry name" value="TerB-like"/>
</dbReference>
<dbReference type="KEGG" id="fuv:JR347_03240"/>
<dbReference type="AlphaFoldDB" id="A0A975A1D0"/>
<gene>
    <name evidence="2" type="ORF">JR347_03240</name>
</gene>
<dbReference type="CDD" id="cd07177">
    <property type="entry name" value="terB_like"/>
    <property type="match status" value="1"/>
</dbReference>
<dbReference type="EMBL" id="CP070608">
    <property type="protein sequence ID" value="QSE98110.1"/>
    <property type="molecule type" value="Genomic_DNA"/>
</dbReference>
<organism evidence="2 3">
    <name type="scientific">Fulvivirga lutea</name>
    <dbReference type="NCBI Taxonomy" id="2810512"/>
    <lineage>
        <taxon>Bacteria</taxon>
        <taxon>Pseudomonadati</taxon>
        <taxon>Bacteroidota</taxon>
        <taxon>Cytophagia</taxon>
        <taxon>Cytophagales</taxon>
        <taxon>Fulvivirgaceae</taxon>
        <taxon>Fulvivirga</taxon>
    </lineage>
</organism>
<dbReference type="Gene3D" id="1.10.3680.10">
    <property type="entry name" value="TerB-like"/>
    <property type="match status" value="1"/>
</dbReference>
<dbReference type="SUPFAM" id="SSF158682">
    <property type="entry name" value="TerB-like"/>
    <property type="match status" value="1"/>
</dbReference>
<evidence type="ECO:0000313" key="3">
    <source>
        <dbReference type="Proteomes" id="UP000662783"/>
    </source>
</evidence>
<evidence type="ECO:0000256" key="1">
    <source>
        <dbReference type="SAM" id="Coils"/>
    </source>
</evidence>
<protein>
    <submittedName>
        <fullName evidence="2">TerB family tellurite resistance protein</fullName>
    </submittedName>
</protein>
<dbReference type="Proteomes" id="UP000662783">
    <property type="component" value="Chromosome"/>
</dbReference>
<feature type="coiled-coil region" evidence="1">
    <location>
        <begin position="76"/>
        <end position="103"/>
    </location>
</feature>
<proteinExistence type="predicted"/>
<reference evidence="2" key="1">
    <citation type="submission" date="2021-02" db="EMBL/GenBank/DDBJ databases">
        <title>Fulvivirga sp. S481 isolated from sea water.</title>
        <authorList>
            <person name="Bae S.S."/>
            <person name="Baek K."/>
        </authorList>
    </citation>
    <scope>NUCLEOTIDE SEQUENCE</scope>
    <source>
        <strain evidence="2">S481</strain>
    </source>
</reference>
<accession>A0A975A1D0</accession>
<name>A0A975A1D0_9BACT</name>
<dbReference type="RefSeq" id="WP_205722618.1">
    <property type="nucleotide sequence ID" value="NZ_CP070608.1"/>
</dbReference>
<keyword evidence="3" id="KW-1185">Reference proteome</keyword>